<dbReference type="EMBL" id="KZ110609">
    <property type="protein sequence ID" value="OSX57257.1"/>
    <property type="molecule type" value="Genomic_DNA"/>
</dbReference>
<organism evidence="2 3">
    <name type="scientific">Postia placenta MAD-698-R-SB12</name>
    <dbReference type="NCBI Taxonomy" id="670580"/>
    <lineage>
        <taxon>Eukaryota</taxon>
        <taxon>Fungi</taxon>
        <taxon>Dikarya</taxon>
        <taxon>Basidiomycota</taxon>
        <taxon>Agaricomycotina</taxon>
        <taxon>Agaricomycetes</taxon>
        <taxon>Polyporales</taxon>
        <taxon>Adustoporiaceae</taxon>
        <taxon>Rhodonia</taxon>
    </lineage>
</organism>
<dbReference type="InterPro" id="IPR035992">
    <property type="entry name" value="Ricin_B-like_lectins"/>
</dbReference>
<dbReference type="Gene3D" id="2.80.10.50">
    <property type="match status" value="1"/>
</dbReference>
<protein>
    <submittedName>
        <fullName evidence="2">Carbohydrate-binding module family 13 protein</fullName>
    </submittedName>
</protein>
<evidence type="ECO:0000259" key="1">
    <source>
        <dbReference type="Pfam" id="PF14200"/>
    </source>
</evidence>
<gene>
    <name evidence="2" type="ORF">POSPLADRAFT_1157702</name>
</gene>
<dbReference type="GeneID" id="36332176"/>
<dbReference type="Proteomes" id="UP000194127">
    <property type="component" value="Unassembled WGS sequence"/>
</dbReference>
<keyword evidence="3" id="KW-1185">Reference proteome</keyword>
<sequence>MVKQGYEYLPIPGPYMLLNSRSGTALDLSGADRQTVIGYPAHGGENQQWEFILSGNGYAIRSVWLSDKYDCGLYLTVQALQDHAPVIATPFPVSWDVRPVDEGTIQ</sequence>
<name>A0A1X6MLD5_9APHY</name>
<accession>A0A1X6MLD5</accession>
<dbReference type="RefSeq" id="XP_024334051.1">
    <property type="nucleotide sequence ID" value="XM_024487227.1"/>
</dbReference>
<dbReference type="Pfam" id="PF14200">
    <property type="entry name" value="RicinB_lectin_2"/>
    <property type="match status" value="1"/>
</dbReference>
<evidence type="ECO:0000313" key="3">
    <source>
        <dbReference type="Proteomes" id="UP000194127"/>
    </source>
</evidence>
<dbReference type="SUPFAM" id="SSF50370">
    <property type="entry name" value="Ricin B-like lectins"/>
    <property type="match status" value="1"/>
</dbReference>
<proteinExistence type="predicted"/>
<dbReference type="InterPro" id="IPR000772">
    <property type="entry name" value="Ricin_B_lectin"/>
</dbReference>
<feature type="domain" description="Ricin B lectin" evidence="1">
    <location>
        <begin position="13"/>
        <end position="63"/>
    </location>
</feature>
<evidence type="ECO:0000313" key="2">
    <source>
        <dbReference type="EMBL" id="OSX57257.1"/>
    </source>
</evidence>
<dbReference type="OrthoDB" id="2131701at2759"/>
<reference evidence="2 3" key="1">
    <citation type="submission" date="2017-04" db="EMBL/GenBank/DDBJ databases">
        <title>Genome Sequence of the Model Brown-Rot Fungus Postia placenta SB12.</title>
        <authorList>
            <consortium name="DOE Joint Genome Institute"/>
            <person name="Gaskell J."/>
            <person name="Kersten P."/>
            <person name="Larrondo L.F."/>
            <person name="Canessa P."/>
            <person name="Martinez D."/>
            <person name="Hibbett D."/>
            <person name="Schmoll M."/>
            <person name="Kubicek C.P."/>
            <person name="Martinez A.T."/>
            <person name="Yadav J."/>
            <person name="Master E."/>
            <person name="Magnuson J.K."/>
            <person name="James T."/>
            <person name="Yaver D."/>
            <person name="Berka R."/>
            <person name="Labutti K."/>
            <person name="Lipzen A."/>
            <person name="Aerts A."/>
            <person name="Barry K."/>
            <person name="Henrissat B."/>
            <person name="Blanchette R."/>
            <person name="Grigoriev I."/>
            <person name="Cullen D."/>
        </authorList>
    </citation>
    <scope>NUCLEOTIDE SEQUENCE [LARGE SCALE GENOMIC DNA]</scope>
    <source>
        <strain evidence="2 3">MAD-698-R-SB12</strain>
    </source>
</reference>
<dbReference type="AlphaFoldDB" id="A0A1X6MLD5"/>